<feature type="region of interest" description="Disordered" evidence="1">
    <location>
        <begin position="163"/>
        <end position="247"/>
    </location>
</feature>
<keyword evidence="2" id="KW-0732">Signal</keyword>
<feature type="compositionally biased region" description="Pro residues" evidence="1">
    <location>
        <begin position="211"/>
        <end position="229"/>
    </location>
</feature>
<feature type="signal peptide" evidence="2">
    <location>
        <begin position="1"/>
        <end position="22"/>
    </location>
</feature>
<protein>
    <submittedName>
        <fullName evidence="3">DUF3106 domain-containing protein</fullName>
    </submittedName>
</protein>
<dbReference type="AlphaFoldDB" id="A0A923SBQ0"/>
<proteinExistence type="predicted"/>
<comment type="caution">
    <text evidence="3">The sequence shown here is derived from an EMBL/GenBank/DDBJ whole genome shotgun (WGS) entry which is preliminary data.</text>
</comment>
<accession>A0A923SBQ0</accession>
<dbReference type="InterPro" id="IPR021455">
    <property type="entry name" value="DUF3106"/>
</dbReference>
<dbReference type="RefSeq" id="WP_187076137.1">
    <property type="nucleotide sequence ID" value="NZ_JACORT010000003.1"/>
</dbReference>
<name>A0A923SBQ0_9BURK</name>
<dbReference type="Proteomes" id="UP000608513">
    <property type="component" value="Unassembled WGS sequence"/>
</dbReference>
<evidence type="ECO:0000313" key="3">
    <source>
        <dbReference type="EMBL" id="MBC5783403.1"/>
    </source>
</evidence>
<dbReference type="Pfam" id="PF11304">
    <property type="entry name" value="DUF3106"/>
    <property type="match status" value="1"/>
</dbReference>
<gene>
    <name evidence="3" type="ORF">H8N03_10645</name>
</gene>
<evidence type="ECO:0000256" key="1">
    <source>
        <dbReference type="SAM" id="MobiDB-lite"/>
    </source>
</evidence>
<organism evidence="3 4">
    <name type="scientific">Ramlibacter cellulosilyticus</name>
    <dbReference type="NCBI Taxonomy" id="2764187"/>
    <lineage>
        <taxon>Bacteria</taxon>
        <taxon>Pseudomonadati</taxon>
        <taxon>Pseudomonadota</taxon>
        <taxon>Betaproteobacteria</taxon>
        <taxon>Burkholderiales</taxon>
        <taxon>Comamonadaceae</taxon>
        <taxon>Ramlibacter</taxon>
    </lineage>
</organism>
<sequence length="247" mass="25903">MTPPLRPALPTLLLLAAGFVLAAASAAVAQAQPAAPASAVVGQASKPSVSTKEPIRPAAVRNAPPTRAEAQPTWAELTGHQQQALAPLAATWRTLGEAHKRKWLVLSENFHSMPPPEQARLHSRMTEWAALSPQQRTAARLNFAEVEKVAPDDKRAKWEAYQALPPEEKKKLQQRAAAAKPAPPPTAIAVQPVPKEKLAKIPPKGKKPEASPQPAPAAQPAQPAPPAAPAPVEGSALLPTPASPTAP</sequence>
<reference evidence="3" key="1">
    <citation type="submission" date="2020-08" db="EMBL/GenBank/DDBJ databases">
        <title>Ramlibacter sp. USB13 16S ribosomal RNA gene genome sequencing and assembly.</title>
        <authorList>
            <person name="Kang M."/>
        </authorList>
    </citation>
    <scope>NUCLEOTIDE SEQUENCE</scope>
    <source>
        <strain evidence="3">USB13</strain>
    </source>
</reference>
<keyword evidence="4" id="KW-1185">Reference proteome</keyword>
<evidence type="ECO:0000313" key="4">
    <source>
        <dbReference type="Proteomes" id="UP000608513"/>
    </source>
</evidence>
<evidence type="ECO:0000256" key="2">
    <source>
        <dbReference type="SAM" id="SignalP"/>
    </source>
</evidence>
<feature type="chain" id="PRO_5038102331" evidence="2">
    <location>
        <begin position="23"/>
        <end position="247"/>
    </location>
</feature>
<dbReference type="EMBL" id="JACORT010000003">
    <property type="protein sequence ID" value="MBC5783403.1"/>
    <property type="molecule type" value="Genomic_DNA"/>
</dbReference>